<keyword evidence="15" id="KW-1185">Reference proteome</keyword>
<evidence type="ECO:0000256" key="12">
    <source>
        <dbReference type="SAM" id="MobiDB-lite"/>
    </source>
</evidence>
<evidence type="ECO:0000256" key="11">
    <source>
        <dbReference type="ARBA" id="ARBA00038068"/>
    </source>
</evidence>
<comment type="similarity">
    <text evidence="11">Belongs to the JMJD6 family.</text>
</comment>
<dbReference type="Gene3D" id="2.60.120.650">
    <property type="entry name" value="Cupin"/>
    <property type="match status" value="1"/>
</dbReference>
<comment type="caution">
    <text evidence="14">The sequence shown here is derived from an EMBL/GenBank/DDBJ whole genome shotgun (WGS) entry which is preliminary data.</text>
</comment>
<evidence type="ECO:0000256" key="3">
    <source>
        <dbReference type="ARBA" id="ARBA00022723"/>
    </source>
</evidence>
<dbReference type="SMART" id="SM00558">
    <property type="entry name" value="JmjC"/>
    <property type="match status" value="1"/>
</dbReference>
<protein>
    <recommendedName>
        <fullName evidence="13">JmjC domain-containing protein</fullName>
    </recommendedName>
</protein>
<sequence length="417" mass="47984">MTAPSISTERSSHSCKSKFYRRRTQKRVENVKKRARSELNSCGWSPHQYANSGLVNKLQQFTHDNIERVDGREITIEEFQERFEKRSVPVILTGIIDHWDANKKWTLDRLYKKYRNQKFKCGEDDDGYSVKLKMKYYMDYMTSTTDDSPLYIFDSGFGDRKKSEALLKDYEVPNFFADDLFGYATDQRRPPYRWIVIGPERSGTAIHVDPLGTSAWNALISGEKKWCLIHPSAPKSYVKPRKDEVGKHPDEAVTWFQTVFPRVAHDNLYPTVYATQRAGDVMFVPSGWWHVVINTETAIAITQNFCSSVNLPEVWKQTTKGRPQFAKHWLRHLKQKRPEVVDRIVQLDQSYDWLAISDDVSSDSSSSSSSESDSDSEDSGTETEESKRKRPHENGTSTLGATGLEPCPSKLRKNLND</sequence>
<dbReference type="EMBL" id="CAJFDH010000004">
    <property type="protein sequence ID" value="CAD5219650.1"/>
    <property type="molecule type" value="Genomic_DNA"/>
</dbReference>
<keyword evidence="6" id="KW-0560">Oxidoreductase</keyword>
<keyword evidence="9" id="KW-0804">Transcription</keyword>
<evidence type="ECO:0000259" key="13">
    <source>
        <dbReference type="PROSITE" id="PS51184"/>
    </source>
</evidence>
<dbReference type="PANTHER" id="PTHR12480:SF32">
    <property type="entry name" value="BIFUNCTIONAL ARGININE DEMETHYLASE AND LYSYL-HYDROXYLASE JMJD6"/>
    <property type="match status" value="1"/>
</dbReference>
<dbReference type="GO" id="GO:0006909">
    <property type="term" value="P:phagocytosis"/>
    <property type="evidence" value="ECO:0007669"/>
    <property type="project" value="TreeGrafter"/>
</dbReference>
<reference evidence="14" key="1">
    <citation type="submission" date="2020-09" db="EMBL/GenBank/DDBJ databases">
        <authorList>
            <person name="Kikuchi T."/>
        </authorList>
    </citation>
    <scope>NUCLEOTIDE SEQUENCE</scope>
    <source>
        <strain evidence="14">SH1</strain>
    </source>
</reference>
<evidence type="ECO:0000256" key="6">
    <source>
        <dbReference type="ARBA" id="ARBA00023002"/>
    </source>
</evidence>
<dbReference type="EMBL" id="CAJFCW020000004">
    <property type="protein sequence ID" value="CAG9112740.1"/>
    <property type="molecule type" value="Genomic_DNA"/>
</dbReference>
<keyword evidence="5" id="KW-0223">Dioxygenase</keyword>
<dbReference type="Proteomes" id="UP000783686">
    <property type="component" value="Unassembled WGS sequence"/>
</dbReference>
<keyword evidence="4" id="KW-0156">Chromatin regulator</keyword>
<keyword evidence="10" id="KW-0539">Nucleus</keyword>
<keyword evidence="7" id="KW-0408">Iron</keyword>
<evidence type="ECO:0000256" key="9">
    <source>
        <dbReference type="ARBA" id="ARBA00023163"/>
    </source>
</evidence>
<dbReference type="SUPFAM" id="SSF51197">
    <property type="entry name" value="Clavaminate synthase-like"/>
    <property type="match status" value="1"/>
</dbReference>
<dbReference type="PANTHER" id="PTHR12480">
    <property type="entry name" value="ARGININE DEMETHYLASE AND LYSYL-HYDROXYLASE JMJD"/>
    <property type="match status" value="1"/>
</dbReference>
<dbReference type="PROSITE" id="PS51184">
    <property type="entry name" value="JMJC"/>
    <property type="match status" value="1"/>
</dbReference>
<dbReference type="InterPro" id="IPR003347">
    <property type="entry name" value="JmjC_dom"/>
</dbReference>
<feature type="region of interest" description="Disordered" evidence="12">
    <location>
        <begin position="359"/>
        <end position="417"/>
    </location>
</feature>
<evidence type="ECO:0000313" key="14">
    <source>
        <dbReference type="EMBL" id="CAD5219650.1"/>
    </source>
</evidence>
<accession>A0A811KV21</accession>
<dbReference type="InterPro" id="IPR050910">
    <property type="entry name" value="JMJD6_ArgDemeth/LysHydrox"/>
</dbReference>
<dbReference type="Gene3D" id="1.20.1280.270">
    <property type="match status" value="1"/>
</dbReference>
<dbReference type="GO" id="GO:0005634">
    <property type="term" value="C:nucleus"/>
    <property type="evidence" value="ECO:0007669"/>
    <property type="project" value="UniProtKB-SubCell"/>
</dbReference>
<comment type="subcellular location">
    <subcellularLocation>
        <location evidence="2">Nucleus</location>
    </subcellularLocation>
</comment>
<dbReference type="AlphaFoldDB" id="A0A811KV21"/>
<proteinExistence type="inferred from homology"/>
<dbReference type="GO" id="GO:0005737">
    <property type="term" value="C:cytoplasm"/>
    <property type="evidence" value="ECO:0007669"/>
    <property type="project" value="TreeGrafter"/>
</dbReference>
<evidence type="ECO:0000256" key="8">
    <source>
        <dbReference type="ARBA" id="ARBA00023015"/>
    </source>
</evidence>
<evidence type="ECO:0000256" key="7">
    <source>
        <dbReference type="ARBA" id="ARBA00023004"/>
    </source>
</evidence>
<keyword evidence="3" id="KW-0479">Metal-binding</keyword>
<feature type="compositionally biased region" description="Acidic residues" evidence="12">
    <location>
        <begin position="372"/>
        <end position="383"/>
    </location>
</feature>
<gene>
    <name evidence="14" type="ORF">BOKJ2_LOCUS8550</name>
</gene>
<evidence type="ECO:0000256" key="10">
    <source>
        <dbReference type="ARBA" id="ARBA00023242"/>
    </source>
</evidence>
<feature type="domain" description="JmjC" evidence="13">
    <location>
        <begin position="161"/>
        <end position="322"/>
    </location>
</feature>
<dbReference type="GO" id="GO:0046872">
    <property type="term" value="F:metal ion binding"/>
    <property type="evidence" value="ECO:0007669"/>
    <property type="project" value="UniProtKB-KW"/>
</dbReference>
<evidence type="ECO:0000256" key="2">
    <source>
        <dbReference type="ARBA" id="ARBA00004123"/>
    </source>
</evidence>
<name>A0A811KV21_9BILA</name>
<dbReference type="Pfam" id="PF02373">
    <property type="entry name" value="JmjC"/>
    <property type="match status" value="1"/>
</dbReference>
<dbReference type="GO" id="GO:0033749">
    <property type="term" value="F:histone H4R3 demethylase activity"/>
    <property type="evidence" value="ECO:0007669"/>
    <property type="project" value="TreeGrafter"/>
</dbReference>
<comment type="cofactor">
    <cofactor evidence="1">
        <name>Fe(2+)</name>
        <dbReference type="ChEBI" id="CHEBI:29033"/>
    </cofactor>
</comment>
<evidence type="ECO:0000256" key="1">
    <source>
        <dbReference type="ARBA" id="ARBA00001954"/>
    </source>
</evidence>
<evidence type="ECO:0000256" key="5">
    <source>
        <dbReference type="ARBA" id="ARBA00022964"/>
    </source>
</evidence>
<feature type="compositionally biased region" description="Low complexity" evidence="12">
    <location>
        <begin position="359"/>
        <end position="371"/>
    </location>
</feature>
<dbReference type="OrthoDB" id="424465at2759"/>
<dbReference type="Proteomes" id="UP000614601">
    <property type="component" value="Unassembled WGS sequence"/>
</dbReference>
<dbReference type="GO" id="GO:0106140">
    <property type="term" value="F:P-TEFb complex binding"/>
    <property type="evidence" value="ECO:0007669"/>
    <property type="project" value="TreeGrafter"/>
</dbReference>
<keyword evidence="8" id="KW-0805">Transcription regulation</keyword>
<organism evidence="14 15">
    <name type="scientific">Bursaphelenchus okinawaensis</name>
    <dbReference type="NCBI Taxonomy" id="465554"/>
    <lineage>
        <taxon>Eukaryota</taxon>
        <taxon>Metazoa</taxon>
        <taxon>Ecdysozoa</taxon>
        <taxon>Nematoda</taxon>
        <taxon>Chromadorea</taxon>
        <taxon>Rhabditida</taxon>
        <taxon>Tylenchina</taxon>
        <taxon>Tylenchomorpha</taxon>
        <taxon>Aphelenchoidea</taxon>
        <taxon>Aphelenchoididae</taxon>
        <taxon>Bursaphelenchus</taxon>
    </lineage>
</organism>
<evidence type="ECO:0000256" key="4">
    <source>
        <dbReference type="ARBA" id="ARBA00022853"/>
    </source>
</evidence>
<evidence type="ECO:0000313" key="15">
    <source>
        <dbReference type="Proteomes" id="UP000614601"/>
    </source>
</evidence>